<sequence>MDSAFRQYEFAIQGILDVQWEGWFEEMAIHHTHDGNTILRGPIVDQSALHGVLRKIHNLGLTLISVNPLMEGDGS</sequence>
<dbReference type="OrthoDB" id="4828421at2"/>
<dbReference type="InParanoid" id="A0A540VJD2"/>
<evidence type="ECO:0000313" key="1">
    <source>
        <dbReference type="EMBL" id="TQE96875.1"/>
    </source>
</evidence>
<accession>A0A540VJD2</accession>
<keyword evidence="2" id="KW-1185">Reference proteome</keyword>
<name>A0A540VJD2_9CHLR</name>
<evidence type="ECO:0000313" key="2">
    <source>
        <dbReference type="Proteomes" id="UP000317371"/>
    </source>
</evidence>
<dbReference type="Proteomes" id="UP000317371">
    <property type="component" value="Unassembled WGS sequence"/>
</dbReference>
<gene>
    <name evidence="1" type="ORF">FKZ61_05965</name>
</gene>
<organism evidence="1 2">
    <name type="scientific">Litorilinea aerophila</name>
    <dbReference type="NCBI Taxonomy" id="1204385"/>
    <lineage>
        <taxon>Bacteria</taxon>
        <taxon>Bacillati</taxon>
        <taxon>Chloroflexota</taxon>
        <taxon>Caldilineae</taxon>
        <taxon>Caldilineales</taxon>
        <taxon>Caldilineaceae</taxon>
        <taxon>Litorilinea</taxon>
    </lineage>
</organism>
<proteinExistence type="predicted"/>
<dbReference type="AlphaFoldDB" id="A0A540VJD2"/>
<reference evidence="1 2" key="1">
    <citation type="submission" date="2019-06" db="EMBL/GenBank/DDBJ databases">
        <title>Genome sequence of Litorilinea aerophila BAA-2444.</title>
        <authorList>
            <person name="Maclea K.S."/>
            <person name="Maurais E.G."/>
            <person name="Iannazzi L.C."/>
        </authorList>
    </citation>
    <scope>NUCLEOTIDE SEQUENCE [LARGE SCALE GENOMIC DNA]</scope>
    <source>
        <strain evidence="1 2">ATCC BAA-2444</strain>
    </source>
</reference>
<protein>
    <recommendedName>
        <fullName evidence="3">BON domain-containing protein</fullName>
    </recommendedName>
</protein>
<evidence type="ECO:0008006" key="3">
    <source>
        <dbReference type="Google" id="ProtNLM"/>
    </source>
</evidence>
<dbReference type="EMBL" id="VIGC01000006">
    <property type="protein sequence ID" value="TQE96875.1"/>
    <property type="molecule type" value="Genomic_DNA"/>
</dbReference>
<comment type="caution">
    <text evidence="1">The sequence shown here is derived from an EMBL/GenBank/DDBJ whole genome shotgun (WGS) entry which is preliminary data.</text>
</comment>